<dbReference type="SUPFAM" id="SSF50494">
    <property type="entry name" value="Trypsin-like serine proteases"/>
    <property type="match status" value="1"/>
</dbReference>
<evidence type="ECO:0000256" key="4">
    <source>
        <dbReference type="ARBA" id="ARBA00022801"/>
    </source>
</evidence>
<organism evidence="8 9">
    <name type="scientific">Dulcicalothrix desertica PCC 7102</name>
    <dbReference type="NCBI Taxonomy" id="232991"/>
    <lineage>
        <taxon>Bacteria</taxon>
        <taxon>Bacillati</taxon>
        <taxon>Cyanobacteriota</taxon>
        <taxon>Cyanophyceae</taxon>
        <taxon>Nostocales</taxon>
        <taxon>Calotrichaceae</taxon>
        <taxon>Dulcicalothrix</taxon>
    </lineage>
</organism>
<keyword evidence="2 6" id="KW-0645">Protease</keyword>
<accession>A0A3S1B4J8</accession>
<evidence type="ECO:0000256" key="3">
    <source>
        <dbReference type="ARBA" id="ARBA00022729"/>
    </source>
</evidence>
<dbReference type="InterPro" id="IPR008256">
    <property type="entry name" value="Peptidase_S1B"/>
</dbReference>
<reference evidence="8" key="1">
    <citation type="submission" date="2018-12" db="EMBL/GenBank/DDBJ databases">
        <authorList>
            <person name="Will S."/>
            <person name="Neumann-Schaal M."/>
            <person name="Henke P."/>
        </authorList>
    </citation>
    <scope>NUCLEOTIDE SEQUENCE</scope>
    <source>
        <strain evidence="8">PCC 7102</strain>
    </source>
</reference>
<dbReference type="Gene3D" id="2.40.10.10">
    <property type="entry name" value="Trypsin-like serine proteases"/>
    <property type="match status" value="2"/>
</dbReference>
<comment type="caution">
    <text evidence="8">The sequence shown here is derived from an EMBL/GenBank/DDBJ whole genome shotgun (WGS) entry which is preliminary data.</text>
</comment>
<dbReference type="PANTHER" id="PTHR14389:SF3">
    <property type="entry name" value="PROTEIN FAM111A-LIKE"/>
    <property type="match status" value="1"/>
</dbReference>
<evidence type="ECO:0000259" key="7">
    <source>
        <dbReference type="Pfam" id="PF19961"/>
    </source>
</evidence>
<evidence type="ECO:0000256" key="2">
    <source>
        <dbReference type="ARBA" id="ARBA00022670"/>
    </source>
</evidence>
<dbReference type="Proteomes" id="UP000271624">
    <property type="component" value="Unassembled WGS sequence"/>
</dbReference>
<dbReference type="EC" id="3.4.21.-" evidence="6"/>
<dbReference type="Pfam" id="PF19961">
    <property type="entry name" value="EAD8"/>
    <property type="match status" value="1"/>
</dbReference>
<evidence type="ECO:0000256" key="6">
    <source>
        <dbReference type="RuleBase" id="RU004296"/>
    </source>
</evidence>
<dbReference type="InterPro" id="IPR009003">
    <property type="entry name" value="Peptidase_S1_PA"/>
</dbReference>
<proteinExistence type="inferred from homology"/>
<keyword evidence="4 6" id="KW-0378">Hydrolase</keyword>
<dbReference type="InterPro" id="IPR045437">
    <property type="entry name" value="EAD8"/>
</dbReference>
<reference evidence="8" key="2">
    <citation type="journal article" date="2019" name="Genome Biol. Evol.">
        <title>Day and night: Metabolic profiles and evolutionary relationships of six axenic non-marine cyanobacteria.</title>
        <authorList>
            <person name="Will S.E."/>
            <person name="Henke P."/>
            <person name="Boedeker C."/>
            <person name="Huang S."/>
            <person name="Brinkmann H."/>
            <person name="Rohde M."/>
            <person name="Jarek M."/>
            <person name="Friedl T."/>
            <person name="Seufert S."/>
            <person name="Schumacher M."/>
            <person name="Overmann J."/>
            <person name="Neumann-Schaal M."/>
            <person name="Petersen J."/>
        </authorList>
    </citation>
    <scope>NUCLEOTIDE SEQUENCE [LARGE SCALE GENOMIC DNA]</scope>
    <source>
        <strain evidence="8">PCC 7102</strain>
    </source>
</reference>
<keyword evidence="9" id="KW-1185">Reference proteome</keyword>
<dbReference type="EMBL" id="RSCL01000010">
    <property type="protein sequence ID" value="RUT04658.1"/>
    <property type="molecule type" value="Genomic_DNA"/>
</dbReference>
<evidence type="ECO:0000256" key="5">
    <source>
        <dbReference type="ARBA" id="ARBA00022825"/>
    </source>
</evidence>
<sequence length="630" mass="72540">MELLAQLEELFTKIQKLQSIMIAVATDAYRNPIREKEKIYTQLYEDVVDLIELLEYEEVFIENSNQFKSLYDWKACWSSLSGYASKASFVHDLYKNFFNQTDFVLCQYYVKNKSQQDLLDDWQVSKFEDFIAKIEKLKGIMISVANQGQPIDLIRSEEENYITLYRKITLEINLMQEIGIKISHPNSFRSLCQWYNYWSSELEKSYAVREKYINNLYEAILKPINRALKQYPSKLTNTKEFIEHLQSKLNSENSTLPSTKSPIITSTLSNSVETANYKVDNNIQQIITEPVYNSSLLPLPPGYDNSIFTYTNFSVSWSDNHIMNPEVFLEQEDIVSLVDSLEKLFTVKIDNSNNRRSIFSTSGVDNSFIRSMIFNQAPVEFTNIIVAKFKDYKYTTQRFNYHPMINLLQYLLQRKESYELEDQDIDLFKKLTERGQENFKALEARSSVCRIESPKGTGIGTGVLVGGDLLLTCNHIFSKTQAKQAWVRLNYSTGNYLSDKDLFEVDMNFVSNHNRPDYALIKIKGYSQQKTTILSDEILDSGQEIRIIHHPQGKPALVSDLGLIMQVGEDYIDHNLKTDNASSGAPIFNRGWEVVAIHQGNVGIGRNCEPGTTGGIPIRIIWNQISSYLT</sequence>
<dbReference type="GO" id="GO:0006508">
    <property type="term" value="P:proteolysis"/>
    <property type="evidence" value="ECO:0007669"/>
    <property type="project" value="UniProtKB-KW"/>
</dbReference>
<dbReference type="PRINTS" id="PR00839">
    <property type="entry name" value="V8PROTEASE"/>
</dbReference>
<dbReference type="InterPro" id="IPR043504">
    <property type="entry name" value="Peptidase_S1_PA_chymotrypsin"/>
</dbReference>
<dbReference type="AlphaFoldDB" id="A0A3S1B4J8"/>
<dbReference type="PANTHER" id="PTHR14389">
    <property type="entry name" value="SI:CH1073-475A24.1"/>
    <property type="match status" value="1"/>
</dbReference>
<evidence type="ECO:0000313" key="8">
    <source>
        <dbReference type="EMBL" id="RUT04658.1"/>
    </source>
</evidence>
<protein>
    <recommendedName>
        <fullName evidence="6">Serine protease</fullName>
        <ecNumber evidence="6">3.4.21.-</ecNumber>
    </recommendedName>
</protein>
<keyword evidence="5 6" id="KW-0720">Serine protease</keyword>
<dbReference type="GO" id="GO:0008236">
    <property type="term" value="F:serine-type peptidase activity"/>
    <property type="evidence" value="ECO:0007669"/>
    <property type="project" value="UniProtKB-KW"/>
</dbReference>
<feature type="domain" description="Effector-associated" evidence="7">
    <location>
        <begin position="331"/>
        <end position="424"/>
    </location>
</feature>
<name>A0A3S1B4J8_9CYAN</name>
<evidence type="ECO:0000256" key="1">
    <source>
        <dbReference type="ARBA" id="ARBA00008764"/>
    </source>
</evidence>
<comment type="similarity">
    <text evidence="1 6">Belongs to the peptidase S1B family.</text>
</comment>
<keyword evidence="3" id="KW-0732">Signal</keyword>
<dbReference type="Pfam" id="PF13365">
    <property type="entry name" value="Trypsin_2"/>
    <property type="match status" value="1"/>
</dbReference>
<gene>
    <name evidence="8" type="ORF">DSM106972_042270</name>
</gene>
<evidence type="ECO:0000313" key="9">
    <source>
        <dbReference type="Proteomes" id="UP000271624"/>
    </source>
</evidence>